<dbReference type="InterPro" id="IPR000831">
    <property type="entry name" value="Trp_repress"/>
</dbReference>
<comment type="subcellular location">
    <subcellularLocation>
        <location evidence="1 10">Cytoplasm</location>
    </subcellularLocation>
</comment>
<dbReference type="PANTHER" id="PTHR38025">
    <property type="entry name" value="TRP OPERON REPRESSOR"/>
    <property type="match status" value="1"/>
</dbReference>
<evidence type="ECO:0000256" key="10">
    <source>
        <dbReference type="HAMAP-Rule" id="MF_00475"/>
    </source>
</evidence>
<keyword evidence="8 10" id="KW-0804">Transcription</keyword>
<comment type="function">
    <text evidence="9 10">This protein is an aporepressor. When complexed with L-tryptophan it binds the operator region of the trp operon (5'-ACTAGT-'3') and prevents the initiation of transcription. The complex also regulates trp repressor biosynthesis by binding to its regulatory region.</text>
</comment>
<dbReference type="Gene3D" id="1.10.1270.10">
    <property type="entry name" value="TrpR-like"/>
    <property type="match status" value="1"/>
</dbReference>
<evidence type="ECO:0000256" key="9">
    <source>
        <dbReference type="ARBA" id="ARBA00025375"/>
    </source>
</evidence>
<dbReference type="InterPro" id="IPR013335">
    <property type="entry name" value="Trp_repress_bac"/>
</dbReference>
<keyword evidence="5 10" id="KW-0678">Repressor</keyword>
<dbReference type="Pfam" id="PF01371">
    <property type="entry name" value="Trp_repressor"/>
    <property type="match status" value="1"/>
</dbReference>
<evidence type="ECO:0000256" key="1">
    <source>
        <dbReference type="ARBA" id="ARBA00004496"/>
    </source>
</evidence>
<evidence type="ECO:0000256" key="4">
    <source>
        <dbReference type="ARBA" id="ARBA00022490"/>
    </source>
</evidence>
<evidence type="ECO:0000256" key="3">
    <source>
        <dbReference type="ARBA" id="ARBA00020177"/>
    </source>
</evidence>
<keyword evidence="7 10" id="KW-0238">DNA-binding</keyword>
<dbReference type="HAMAP" id="MF_00475">
    <property type="entry name" value="Trp_repressor"/>
    <property type="match status" value="1"/>
</dbReference>
<keyword evidence="4 10" id="KW-0963">Cytoplasm</keyword>
<dbReference type="GO" id="GO:0045892">
    <property type="term" value="P:negative regulation of DNA-templated transcription"/>
    <property type="evidence" value="ECO:0007669"/>
    <property type="project" value="UniProtKB-UniRule"/>
</dbReference>
<gene>
    <name evidence="10 12" type="primary">trpR</name>
    <name evidence="12" type="ORF">NCTC12965_03304</name>
</gene>
<dbReference type="InterPro" id="IPR038116">
    <property type="entry name" value="TrpR-like_sf"/>
</dbReference>
<evidence type="ECO:0000256" key="11">
    <source>
        <dbReference type="SAM" id="MobiDB-lite"/>
    </source>
</evidence>
<evidence type="ECO:0000313" key="12">
    <source>
        <dbReference type="EMBL" id="VTR32087.1"/>
    </source>
</evidence>
<name>A0A4U9UHI2_SERFO</name>
<dbReference type="SUPFAM" id="SSF48295">
    <property type="entry name" value="TrpR-like"/>
    <property type="match status" value="1"/>
</dbReference>
<evidence type="ECO:0000256" key="8">
    <source>
        <dbReference type="ARBA" id="ARBA00023163"/>
    </source>
</evidence>
<evidence type="ECO:0000256" key="5">
    <source>
        <dbReference type="ARBA" id="ARBA00022491"/>
    </source>
</evidence>
<evidence type="ECO:0000256" key="6">
    <source>
        <dbReference type="ARBA" id="ARBA00023015"/>
    </source>
</evidence>
<dbReference type="GO" id="GO:0005737">
    <property type="term" value="C:cytoplasm"/>
    <property type="evidence" value="ECO:0007669"/>
    <property type="project" value="UniProtKB-SubCell"/>
</dbReference>
<keyword evidence="6 10" id="KW-0805">Transcription regulation</keyword>
<feature type="region of interest" description="Disordered" evidence="11">
    <location>
        <begin position="67"/>
        <end position="90"/>
    </location>
</feature>
<sequence length="137" mass="14725">MKIGLRFVELLQSSFDQDLHQPLMQLLLTPDERTALGTRVRIIQELMRGEMSQRELKNELGAGIATITRGSNRPEDGDASAETVAGTATTGVKPSPRWLIAAAYYCCCGCGKSDCGTAPVPAAAPDGKRWCGSADRQ</sequence>
<evidence type="ECO:0000256" key="2">
    <source>
        <dbReference type="ARBA" id="ARBA00007027"/>
    </source>
</evidence>
<dbReference type="PANTHER" id="PTHR38025:SF1">
    <property type="entry name" value="TRP OPERON REPRESSOR"/>
    <property type="match status" value="1"/>
</dbReference>
<proteinExistence type="inferred from homology"/>
<dbReference type="AlphaFoldDB" id="A0A4U9UHI2"/>
<evidence type="ECO:0000256" key="7">
    <source>
        <dbReference type="ARBA" id="ARBA00023125"/>
    </source>
</evidence>
<comment type="subunit">
    <text evidence="10">Homodimer.</text>
</comment>
<dbReference type="GO" id="GO:0003700">
    <property type="term" value="F:DNA-binding transcription factor activity"/>
    <property type="evidence" value="ECO:0007669"/>
    <property type="project" value="UniProtKB-UniRule"/>
</dbReference>
<accession>A0A4U9UHI2</accession>
<dbReference type="NCBIfam" id="TIGR01321">
    <property type="entry name" value="TrpR"/>
    <property type="match status" value="1"/>
</dbReference>
<comment type="similarity">
    <text evidence="2 10">Belongs to the TrpR family.</text>
</comment>
<protein>
    <recommendedName>
        <fullName evidence="3 10">Trp operon repressor</fullName>
    </recommendedName>
</protein>
<dbReference type="EMBL" id="CABEEZ010000071">
    <property type="protein sequence ID" value="VTR32087.1"/>
    <property type="molecule type" value="Genomic_DNA"/>
</dbReference>
<organism evidence="12">
    <name type="scientific">Serratia fonticola</name>
    <dbReference type="NCBI Taxonomy" id="47917"/>
    <lineage>
        <taxon>Bacteria</taxon>
        <taxon>Pseudomonadati</taxon>
        <taxon>Pseudomonadota</taxon>
        <taxon>Gammaproteobacteria</taxon>
        <taxon>Enterobacterales</taxon>
        <taxon>Yersiniaceae</taxon>
        <taxon>Serratia</taxon>
    </lineage>
</organism>
<dbReference type="GO" id="GO:0043565">
    <property type="term" value="F:sequence-specific DNA binding"/>
    <property type="evidence" value="ECO:0007669"/>
    <property type="project" value="UniProtKB-UniRule"/>
</dbReference>
<reference evidence="12" key="1">
    <citation type="submission" date="2019-05" db="EMBL/GenBank/DDBJ databases">
        <authorList>
            <consortium name="Pathogen Informatics"/>
        </authorList>
    </citation>
    <scope>NUCLEOTIDE SEQUENCE [LARGE SCALE GENOMIC DNA]</scope>
    <source>
        <strain evidence="12">NCTC12965</strain>
    </source>
</reference>
<feature type="DNA-binding region" evidence="10">
    <location>
        <begin position="53"/>
        <end position="76"/>
    </location>
</feature>
<dbReference type="InterPro" id="IPR010921">
    <property type="entry name" value="Trp_repressor/repl_initiator"/>
</dbReference>